<sequence length="102" mass="11608">MAYGHKTQHRARQRTTVVLLAARGRGNARISTETLLHVDTVRTWRGRFADGALPALADRKRSGHPARSPPCRSPRPRPWPANCRPRPAYRCRAGRVRNWHPS</sequence>
<reference evidence="2 3" key="1">
    <citation type="submission" date="2023-02" db="EMBL/GenBank/DDBJ databases">
        <authorList>
            <person name="Maleckis M."/>
        </authorList>
    </citation>
    <scope>NUCLEOTIDE SEQUENCE [LARGE SCALE GENOMIC DNA]</scope>
    <source>
        <strain evidence="2 3">P8-A2</strain>
    </source>
</reference>
<keyword evidence="3" id="KW-1185">Reference proteome</keyword>
<organism evidence="2 3">
    <name type="scientific">Streptomyces mirabilis</name>
    <dbReference type="NCBI Taxonomy" id="68239"/>
    <lineage>
        <taxon>Bacteria</taxon>
        <taxon>Bacillati</taxon>
        <taxon>Actinomycetota</taxon>
        <taxon>Actinomycetes</taxon>
        <taxon>Kitasatosporales</taxon>
        <taxon>Streptomycetaceae</taxon>
        <taxon>Streptomyces</taxon>
    </lineage>
</organism>
<dbReference type="Pfam" id="PF13551">
    <property type="entry name" value="HTH_29"/>
    <property type="match status" value="1"/>
</dbReference>
<proteinExistence type="predicted"/>
<evidence type="ECO:0000256" key="1">
    <source>
        <dbReference type="SAM" id="MobiDB-lite"/>
    </source>
</evidence>
<dbReference type="EMBL" id="JARAKF010000002">
    <property type="protein sequence ID" value="MDU9000975.1"/>
    <property type="molecule type" value="Genomic_DNA"/>
</dbReference>
<accession>A0ABU3V465</accession>
<dbReference type="InterPro" id="IPR009057">
    <property type="entry name" value="Homeodomain-like_sf"/>
</dbReference>
<name>A0ABU3V465_9ACTN</name>
<dbReference type="SUPFAM" id="SSF46689">
    <property type="entry name" value="Homeodomain-like"/>
    <property type="match status" value="1"/>
</dbReference>
<evidence type="ECO:0000313" key="3">
    <source>
        <dbReference type="Proteomes" id="UP001257627"/>
    </source>
</evidence>
<gene>
    <name evidence="2" type="ORF">PU648_53630</name>
</gene>
<comment type="caution">
    <text evidence="2">The sequence shown here is derived from an EMBL/GenBank/DDBJ whole genome shotgun (WGS) entry which is preliminary data.</text>
</comment>
<dbReference type="RefSeq" id="WP_240362517.1">
    <property type="nucleotide sequence ID" value="NZ_JARAKF010000002.1"/>
</dbReference>
<feature type="region of interest" description="Disordered" evidence="1">
    <location>
        <begin position="53"/>
        <end position="87"/>
    </location>
</feature>
<protein>
    <submittedName>
        <fullName evidence="2">Helix-turn-helix domain-containing protein</fullName>
    </submittedName>
</protein>
<feature type="compositionally biased region" description="Pro residues" evidence="1">
    <location>
        <begin position="67"/>
        <end position="79"/>
    </location>
</feature>
<evidence type="ECO:0000313" key="2">
    <source>
        <dbReference type="EMBL" id="MDU9000975.1"/>
    </source>
</evidence>
<dbReference type="Proteomes" id="UP001257627">
    <property type="component" value="Unassembled WGS sequence"/>
</dbReference>